<dbReference type="PANTHER" id="PTHR37417:SF4">
    <property type="entry name" value="67 KDA MYOSIN-CROSS-REACTIVE ANTIGEN FAMILY PROTEIN (AFU_ORTHOLOGUE AFUA_3G03570)"/>
    <property type="match status" value="1"/>
</dbReference>
<sequence>MEGCNPLTRFAAGCWPRSDRCFKMSPKRNPQETQAWLVGGGIASLAAAVHLLKKAKVPAHQIHILDIRHSSGGAMKSSGNCVDGYVLHTGALPYLRGQCVADLLSMVPSAASPAMSYLQDIKYYECYTRPINRAHTRAIKRSDDGIQRLDEHQLRVGAKIRRQLVRFLFDGERFLEAKQIDDIFDDSFFVSEFWALWSTTFLLQPWHSAIEFHRLLVKHLPDMNTENDVRRLERTQFSLYESLVFPIAAFLKDEGVDFHFHTVVTDIKMYPEGDPRTVRNMVLTEQGKERAITVAPNDIVIVTLGSLSTGWKTGSNDEHPQSPSPLLLGPEWTLWQRLHEQSPRFGDPTVFSSRVAESTIETFTITLREADFFKNYSRLTQDKPGTGALLTVLGSPWGLNISVPSQPIFRTQPNDIYVIWGYALQPDQTGAYVSKPMKQCSGREILLELLSHLGFPTEQILSSATTIPCLVPLGTSVLLSRKENDRPRVVPHGTTNIAFVGQYVEIPGDTTFGVEYSVRGAAMAVHTLMGSTHSPPAVRRSKLLEVFELLC</sequence>
<organism evidence="1 2">
    <name type="scientific">Aspergillus puulaauensis</name>
    <dbReference type="NCBI Taxonomy" id="1220207"/>
    <lineage>
        <taxon>Eukaryota</taxon>
        <taxon>Fungi</taxon>
        <taxon>Dikarya</taxon>
        <taxon>Ascomycota</taxon>
        <taxon>Pezizomycotina</taxon>
        <taxon>Eurotiomycetes</taxon>
        <taxon>Eurotiomycetidae</taxon>
        <taxon>Eurotiales</taxon>
        <taxon>Aspergillaceae</taxon>
        <taxon>Aspergillus</taxon>
    </lineage>
</organism>
<evidence type="ECO:0000313" key="1">
    <source>
        <dbReference type="EMBL" id="BCS23139.1"/>
    </source>
</evidence>
<dbReference type="GO" id="GO:0050151">
    <property type="term" value="F:oleate hydratase activity"/>
    <property type="evidence" value="ECO:0007669"/>
    <property type="project" value="InterPro"/>
</dbReference>
<name>A0A7R8AKR6_9EURO</name>
<reference evidence="1" key="1">
    <citation type="submission" date="2021-01" db="EMBL/GenBank/DDBJ databases">
        <authorList>
            <consortium name="Aspergillus puulaauensis MK2 genome sequencing consortium"/>
            <person name="Kazuki M."/>
            <person name="Futagami T."/>
        </authorList>
    </citation>
    <scope>NUCLEOTIDE SEQUENCE</scope>
    <source>
        <strain evidence="1">MK2</strain>
    </source>
</reference>
<dbReference type="AlphaFoldDB" id="A0A7R8AKR6"/>
<dbReference type="Pfam" id="PF06100">
    <property type="entry name" value="MCRA"/>
    <property type="match status" value="1"/>
</dbReference>
<dbReference type="RefSeq" id="XP_041555333.1">
    <property type="nucleotide sequence ID" value="XM_041702559.1"/>
</dbReference>
<gene>
    <name evidence="1" type="ORF">APUU_31364A</name>
</gene>
<dbReference type="OrthoDB" id="545169at2759"/>
<dbReference type="Proteomes" id="UP000654913">
    <property type="component" value="Chromosome 3"/>
</dbReference>
<evidence type="ECO:0008006" key="3">
    <source>
        <dbReference type="Google" id="ProtNLM"/>
    </source>
</evidence>
<dbReference type="EMBL" id="AP024445">
    <property type="protein sequence ID" value="BCS23139.1"/>
    <property type="molecule type" value="Genomic_DNA"/>
</dbReference>
<keyword evidence="2" id="KW-1185">Reference proteome</keyword>
<reference evidence="1" key="2">
    <citation type="submission" date="2021-02" db="EMBL/GenBank/DDBJ databases">
        <title>Aspergillus puulaauensis MK2 genome sequence.</title>
        <authorList>
            <person name="Futagami T."/>
            <person name="Mori K."/>
            <person name="Kadooka C."/>
            <person name="Tanaka T."/>
        </authorList>
    </citation>
    <scope>NUCLEOTIDE SEQUENCE</scope>
    <source>
        <strain evidence="1">MK2</strain>
    </source>
</reference>
<dbReference type="GO" id="GO:0071949">
    <property type="term" value="F:FAD binding"/>
    <property type="evidence" value="ECO:0007669"/>
    <property type="project" value="InterPro"/>
</dbReference>
<dbReference type="InterPro" id="IPR036188">
    <property type="entry name" value="FAD/NAD-bd_sf"/>
</dbReference>
<dbReference type="GO" id="GO:0006631">
    <property type="term" value="P:fatty acid metabolic process"/>
    <property type="evidence" value="ECO:0007669"/>
    <property type="project" value="InterPro"/>
</dbReference>
<dbReference type="InterPro" id="IPR010354">
    <property type="entry name" value="Oleate_hydratase"/>
</dbReference>
<dbReference type="PANTHER" id="PTHR37417">
    <property type="entry name" value="67 KDA MYOSIN-CROSS-REACTIVE ANTIGEN FAMILY PROTEIN (AFU_ORTHOLOGUE AFUA_5G09970)"/>
    <property type="match status" value="1"/>
</dbReference>
<dbReference type="SUPFAM" id="SSF51905">
    <property type="entry name" value="FAD/NAD(P)-binding domain"/>
    <property type="match status" value="1"/>
</dbReference>
<protein>
    <recommendedName>
        <fullName evidence="3">Oleate hydratase</fullName>
    </recommendedName>
</protein>
<dbReference type="KEGG" id="apuu:APUU_31364A"/>
<dbReference type="GeneID" id="64973144"/>
<accession>A0A7R8AKR6</accession>
<proteinExistence type="predicted"/>
<evidence type="ECO:0000313" key="2">
    <source>
        <dbReference type="Proteomes" id="UP000654913"/>
    </source>
</evidence>
<dbReference type="Gene3D" id="3.50.50.60">
    <property type="entry name" value="FAD/NAD(P)-binding domain"/>
    <property type="match status" value="3"/>
</dbReference>